<dbReference type="Proteomes" id="UP000244978">
    <property type="component" value="Unassembled WGS sequence"/>
</dbReference>
<evidence type="ECO:0000256" key="8">
    <source>
        <dbReference type="SAM" id="Phobius"/>
    </source>
</evidence>
<dbReference type="Pfam" id="PF21623">
    <property type="entry name" value="HK_sensor_dom_bact"/>
    <property type="match status" value="1"/>
</dbReference>
<feature type="domain" description="PAC" evidence="10">
    <location>
        <begin position="426"/>
        <end position="477"/>
    </location>
</feature>
<accession>A0A2U1T353</accession>
<dbReference type="InterPro" id="IPR000700">
    <property type="entry name" value="PAS-assoc_C"/>
</dbReference>
<sequence length="659" mass="71131">MAPVALVLIYSLVFVAILSDQAMRERAELAMEQQATVETTVRGLETRLDSLGSDVLVAAAAPAVVQLADGRTEESLQQAAELFVAFVSKKHSIQELRYIDEQGREVLVVKKAEGGGIAPVPEHQLADWSDHYSFQDTRTLAVGDVYVSPLDLKVEDSEVVVPWHPTMRLATPVFDSEGARQGLVVIYVDGAQFLERFRESMSDSSLPIMLNADGGWLVAPDGLGEFGFALGDENGFATSRPEAWAAISAAETGEVSGPDGIYAYGTAHPSHVGVRLAGDETHGFNHAHDDLWKIVAWMPSAMLPSASIVRDTATFALYVAGLVVLLALGTYAAQMTVARLRVSRSEADTKLRLEAIQNTLGEGLFVMDTRGTITDVNPECARLLGWRREEMIGRDAHALFHAHPDTESTSAFCPMRAVATTGMTFRSNDEVFVRKDGCLIHVGVSAAPFTVNGGVTGAVVTFRDITEIRRYQEEIRQLAFVDELTGLPNRRVLNDRLEQAIAMADRHGNGLAVMFVDLDRFKSVNDIHGHEAGDAFLREIADRLSASVRASDTVVRQGGDEFVVLLPEVSDASEAEVVARAILAAFETPVTVLGIELDASVSLGIALYPEHGTDADALMAEADAAMYGSKEAGRTRFCVSGNEPVHPEPAQRGPVAAVH</sequence>
<reference evidence="13" key="1">
    <citation type="submission" date="2018-04" db="EMBL/GenBank/DDBJ databases">
        <authorList>
            <person name="Liu S."/>
            <person name="Wang Z."/>
            <person name="Li J."/>
        </authorList>
    </citation>
    <scope>NUCLEOTIDE SEQUENCE [LARGE SCALE GENOMIC DNA]</scope>
    <source>
        <strain evidence="13">S1194</strain>
    </source>
</reference>
<keyword evidence="13" id="KW-1185">Reference proteome</keyword>
<dbReference type="CDD" id="cd01949">
    <property type="entry name" value="GGDEF"/>
    <property type="match status" value="1"/>
</dbReference>
<keyword evidence="2" id="KW-0597">Phosphoprotein</keyword>
<evidence type="ECO:0000259" key="11">
    <source>
        <dbReference type="PROSITE" id="PS50887"/>
    </source>
</evidence>
<dbReference type="Pfam" id="PF00989">
    <property type="entry name" value="PAS"/>
    <property type="match status" value="1"/>
</dbReference>
<dbReference type="InterPro" id="IPR000014">
    <property type="entry name" value="PAS"/>
</dbReference>
<keyword evidence="3" id="KW-0808">Transferase</keyword>
<dbReference type="CDD" id="cd00130">
    <property type="entry name" value="PAS"/>
    <property type="match status" value="1"/>
</dbReference>
<dbReference type="InterPro" id="IPR000160">
    <property type="entry name" value="GGDEF_dom"/>
</dbReference>
<evidence type="ECO:0000313" key="13">
    <source>
        <dbReference type="Proteomes" id="UP000244978"/>
    </source>
</evidence>
<comment type="caution">
    <text evidence="12">The sequence shown here is derived from an EMBL/GenBank/DDBJ whole genome shotgun (WGS) entry which is preliminary data.</text>
</comment>
<feature type="domain" description="GGDEF" evidence="11">
    <location>
        <begin position="509"/>
        <end position="642"/>
    </location>
</feature>
<keyword evidence="8" id="KW-0472">Membrane</keyword>
<keyword evidence="5" id="KW-0418">Kinase</keyword>
<keyword evidence="4" id="KW-0547">Nucleotide-binding</keyword>
<organism evidence="12 13">
    <name type="scientific">Homoserinimonas hongtaonis</name>
    <dbReference type="NCBI Taxonomy" id="2079791"/>
    <lineage>
        <taxon>Bacteria</taxon>
        <taxon>Bacillati</taxon>
        <taxon>Actinomycetota</taxon>
        <taxon>Actinomycetes</taxon>
        <taxon>Micrococcales</taxon>
        <taxon>Microbacteriaceae</taxon>
        <taxon>Homoserinimonas</taxon>
    </lineage>
</organism>
<dbReference type="SUPFAM" id="SSF103190">
    <property type="entry name" value="Sensory domain-like"/>
    <property type="match status" value="2"/>
</dbReference>
<dbReference type="GO" id="GO:0016020">
    <property type="term" value="C:membrane"/>
    <property type="evidence" value="ECO:0007669"/>
    <property type="project" value="UniProtKB-SubCell"/>
</dbReference>
<dbReference type="PANTHER" id="PTHR44757">
    <property type="entry name" value="DIGUANYLATE CYCLASE DGCP"/>
    <property type="match status" value="1"/>
</dbReference>
<dbReference type="SUPFAM" id="SSF55785">
    <property type="entry name" value="PYP-like sensor domain (PAS domain)"/>
    <property type="match status" value="1"/>
</dbReference>
<evidence type="ECO:0000256" key="7">
    <source>
        <dbReference type="ARBA" id="ARBA00023012"/>
    </source>
</evidence>
<comment type="subcellular location">
    <subcellularLocation>
        <location evidence="1">Membrane</location>
    </subcellularLocation>
</comment>
<evidence type="ECO:0008006" key="14">
    <source>
        <dbReference type="Google" id="ProtNLM"/>
    </source>
</evidence>
<dbReference type="InterPro" id="IPR013767">
    <property type="entry name" value="PAS_fold"/>
</dbReference>
<dbReference type="Gene3D" id="3.30.70.270">
    <property type="match status" value="1"/>
</dbReference>
<dbReference type="SUPFAM" id="SSF55073">
    <property type="entry name" value="Nucleotide cyclase"/>
    <property type="match status" value="1"/>
</dbReference>
<feature type="transmembrane region" description="Helical" evidence="8">
    <location>
        <begin position="315"/>
        <end position="333"/>
    </location>
</feature>
<dbReference type="AlphaFoldDB" id="A0A2U1T353"/>
<evidence type="ECO:0000259" key="9">
    <source>
        <dbReference type="PROSITE" id="PS50112"/>
    </source>
</evidence>
<keyword evidence="7" id="KW-0902">Two-component regulatory system</keyword>
<dbReference type="InterPro" id="IPR029151">
    <property type="entry name" value="Sensor-like_sf"/>
</dbReference>
<dbReference type="SMART" id="SM00267">
    <property type="entry name" value="GGDEF"/>
    <property type="match status" value="1"/>
</dbReference>
<dbReference type="Gene3D" id="3.30.450.20">
    <property type="entry name" value="PAS domain"/>
    <property type="match status" value="3"/>
</dbReference>
<name>A0A2U1T353_9MICO</name>
<dbReference type="PROSITE" id="PS50113">
    <property type="entry name" value="PAC"/>
    <property type="match status" value="1"/>
</dbReference>
<evidence type="ECO:0000256" key="2">
    <source>
        <dbReference type="ARBA" id="ARBA00022553"/>
    </source>
</evidence>
<evidence type="ECO:0000256" key="5">
    <source>
        <dbReference type="ARBA" id="ARBA00022777"/>
    </source>
</evidence>
<dbReference type="NCBIfam" id="TIGR00229">
    <property type="entry name" value="sensory_box"/>
    <property type="match status" value="1"/>
</dbReference>
<evidence type="ECO:0000256" key="1">
    <source>
        <dbReference type="ARBA" id="ARBA00004370"/>
    </source>
</evidence>
<gene>
    <name evidence="12" type="ORF">DF220_10940</name>
</gene>
<protein>
    <recommendedName>
        <fullName evidence="14">Sensor domain-containing diguanylate cyclase</fullName>
    </recommendedName>
</protein>
<keyword evidence="8" id="KW-1133">Transmembrane helix</keyword>
<evidence type="ECO:0000256" key="6">
    <source>
        <dbReference type="ARBA" id="ARBA00022840"/>
    </source>
</evidence>
<dbReference type="GO" id="GO:0000160">
    <property type="term" value="P:phosphorelay signal transduction system"/>
    <property type="evidence" value="ECO:0007669"/>
    <property type="project" value="UniProtKB-KW"/>
</dbReference>
<evidence type="ECO:0000256" key="4">
    <source>
        <dbReference type="ARBA" id="ARBA00022741"/>
    </source>
</evidence>
<dbReference type="PANTHER" id="PTHR44757:SF2">
    <property type="entry name" value="BIOFILM ARCHITECTURE MAINTENANCE PROTEIN MBAA"/>
    <property type="match status" value="1"/>
</dbReference>
<dbReference type="InterPro" id="IPR035965">
    <property type="entry name" value="PAS-like_dom_sf"/>
</dbReference>
<evidence type="ECO:0000313" key="12">
    <source>
        <dbReference type="EMBL" id="PWB98288.1"/>
    </source>
</evidence>
<evidence type="ECO:0000259" key="10">
    <source>
        <dbReference type="PROSITE" id="PS50113"/>
    </source>
</evidence>
<dbReference type="GO" id="GO:0006355">
    <property type="term" value="P:regulation of DNA-templated transcription"/>
    <property type="evidence" value="ECO:0007669"/>
    <property type="project" value="InterPro"/>
</dbReference>
<dbReference type="GO" id="GO:0016301">
    <property type="term" value="F:kinase activity"/>
    <property type="evidence" value="ECO:0007669"/>
    <property type="project" value="UniProtKB-KW"/>
</dbReference>
<keyword evidence="8" id="KW-0812">Transmembrane</keyword>
<feature type="domain" description="PAS" evidence="9">
    <location>
        <begin position="349"/>
        <end position="405"/>
    </location>
</feature>
<dbReference type="FunFam" id="3.30.70.270:FF:000001">
    <property type="entry name" value="Diguanylate cyclase domain protein"/>
    <property type="match status" value="1"/>
</dbReference>
<dbReference type="GO" id="GO:0005524">
    <property type="term" value="F:ATP binding"/>
    <property type="evidence" value="ECO:0007669"/>
    <property type="project" value="UniProtKB-KW"/>
</dbReference>
<keyword evidence="6" id="KW-0067">ATP-binding</keyword>
<dbReference type="PROSITE" id="PS50887">
    <property type="entry name" value="GGDEF"/>
    <property type="match status" value="1"/>
</dbReference>
<dbReference type="InterPro" id="IPR029787">
    <property type="entry name" value="Nucleotide_cyclase"/>
</dbReference>
<dbReference type="EMBL" id="QEEX01000001">
    <property type="protein sequence ID" value="PWB98288.1"/>
    <property type="molecule type" value="Genomic_DNA"/>
</dbReference>
<dbReference type="InterPro" id="IPR048760">
    <property type="entry name" value="VP0354-like_sensor_dom"/>
</dbReference>
<dbReference type="NCBIfam" id="TIGR00254">
    <property type="entry name" value="GGDEF"/>
    <property type="match status" value="1"/>
</dbReference>
<dbReference type="Pfam" id="PF00990">
    <property type="entry name" value="GGDEF"/>
    <property type="match status" value="1"/>
</dbReference>
<dbReference type="InterPro" id="IPR052155">
    <property type="entry name" value="Biofilm_reg_signaling"/>
</dbReference>
<dbReference type="InterPro" id="IPR043128">
    <property type="entry name" value="Rev_trsase/Diguanyl_cyclase"/>
</dbReference>
<proteinExistence type="predicted"/>
<dbReference type="SMART" id="SM00091">
    <property type="entry name" value="PAS"/>
    <property type="match status" value="1"/>
</dbReference>
<dbReference type="PROSITE" id="PS50112">
    <property type="entry name" value="PAS"/>
    <property type="match status" value="1"/>
</dbReference>
<evidence type="ECO:0000256" key="3">
    <source>
        <dbReference type="ARBA" id="ARBA00022679"/>
    </source>
</evidence>